<organism evidence="7 8">
    <name type="scientific">Croceibacterium xixiisoli</name>
    <dbReference type="NCBI Taxonomy" id="1476466"/>
    <lineage>
        <taxon>Bacteria</taxon>
        <taxon>Pseudomonadati</taxon>
        <taxon>Pseudomonadota</taxon>
        <taxon>Alphaproteobacteria</taxon>
        <taxon>Sphingomonadales</taxon>
        <taxon>Erythrobacteraceae</taxon>
        <taxon>Croceibacterium</taxon>
    </lineage>
</organism>
<dbReference type="PRINTS" id="PR00455">
    <property type="entry name" value="HTHTETR"/>
</dbReference>
<dbReference type="Pfam" id="PF13977">
    <property type="entry name" value="TetR_C_6"/>
    <property type="match status" value="1"/>
</dbReference>
<evidence type="ECO:0000256" key="2">
    <source>
        <dbReference type="ARBA" id="ARBA00023015"/>
    </source>
</evidence>
<dbReference type="GO" id="GO:0003700">
    <property type="term" value="F:DNA-binding transcription factor activity"/>
    <property type="evidence" value="ECO:0007669"/>
    <property type="project" value="TreeGrafter"/>
</dbReference>
<dbReference type="InterPro" id="IPR009057">
    <property type="entry name" value="Homeodomain-like_sf"/>
</dbReference>
<accession>A0A6I4TUA2</accession>
<dbReference type="InterPro" id="IPR050109">
    <property type="entry name" value="HTH-type_TetR-like_transc_reg"/>
</dbReference>
<dbReference type="PROSITE" id="PS50977">
    <property type="entry name" value="HTH_TETR_2"/>
    <property type="match status" value="1"/>
</dbReference>
<sequence length="217" mass="23943">MTCTGKEGSMTEQRRTGRPTLAEAEAIRDRVLDGALQQFSEKGSAASMDDIAAACGVSKLTIYRRFASKEALLIAVIDRSLEQNAARFTASAEDGRAPMDWLKAMARAKFDEANTMRGARMFRLVMEEIVSNPALGDRVEDWDRAINQPMAAAIRAAQASGEIIDGDADALANMLRDLLDGLAKRIRFLDVPPPDQAEADAFFDQRWAFFERAVQPR</sequence>
<dbReference type="PANTHER" id="PTHR30055:SF234">
    <property type="entry name" value="HTH-TYPE TRANSCRIPTIONAL REGULATOR BETI"/>
    <property type="match status" value="1"/>
</dbReference>
<proteinExistence type="predicted"/>
<evidence type="ECO:0000256" key="5">
    <source>
        <dbReference type="PROSITE-ProRule" id="PRU00335"/>
    </source>
</evidence>
<keyword evidence="2" id="KW-0805">Transcription regulation</keyword>
<evidence type="ECO:0000256" key="3">
    <source>
        <dbReference type="ARBA" id="ARBA00023125"/>
    </source>
</evidence>
<evidence type="ECO:0000256" key="1">
    <source>
        <dbReference type="ARBA" id="ARBA00022491"/>
    </source>
</evidence>
<dbReference type="Gene3D" id="1.10.357.10">
    <property type="entry name" value="Tetracycline Repressor, domain 2"/>
    <property type="match status" value="1"/>
</dbReference>
<reference evidence="7 8" key="1">
    <citation type="submission" date="2019-12" db="EMBL/GenBank/DDBJ databases">
        <title>Genomic-based taxomic classification of the family Erythrobacteraceae.</title>
        <authorList>
            <person name="Xu L."/>
        </authorList>
    </citation>
    <scope>NUCLEOTIDE SEQUENCE [LARGE SCALE GENOMIC DNA]</scope>
    <source>
        <strain evidence="7 8">S36</strain>
    </source>
</reference>
<dbReference type="SUPFAM" id="SSF48498">
    <property type="entry name" value="Tetracyclin repressor-like, C-terminal domain"/>
    <property type="match status" value="1"/>
</dbReference>
<evidence type="ECO:0000259" key="6">
    <source>
        <dbReference type="PROSITE" id="PS50977"/>
    </source>
</evidence>
<keyword evidence="8" id="KW-1185">Reference proteome</keyword>
<comment type="caution">
    <text evidence="7">The sequence shown here is derived from an EMBL/GenBank/DDBJ whole genome shotgun (WGS) entry which is preliminary data.</text>
</comment>
<dbReference type="InterPro" id="IPR001647">
    <property type="entry name" value="HTH_TetR"/>
</dbReference>
<dbReference type="EMBL" id="WTYJ01000002">
    <property type="protein sequence ID" value="MXO99422.1"/>
    <property type="molecule type" value="Genomic_DNA"/>
</dbReference>
<dbReference type="SUPFAM" id="SSF46689">
    <property type="entry name" value="Homeodomain-like"/>
    <property type="match status" value="1"/>
</dbReference>
<dbReference type="InterPro" id="IPR036271">
    <property type="entry name" value="Tet_transcr_reg_TetR-rel_C_sf"/>
</dbReference>
<protein>
    <submittedName>
        <fullName evidence="7">TetR family transcriptional regulator</fullName>
    </submittedName>
</protein>
<feature type="domain" description="HTH tetR-type" evidence="6">
    <location>
        <begin position="25"/>
        <end position="84"/>
    </location>
</feature>
<dbReference type="Gene3D" id="1.10.10.60">
    <property type="entry name" value="Homeodomain-like"/>
    <property type="match status" value="1"/>
</dbReference>
<evidence type="ECO:0000313" key="7">
    <source>
        <dbReference type="EMBL" id="MXO99422.1"/>
    </source>
</evidence>
<keyword evidence="3 5" id="KW-0238">DNA-binding</keyword>
<keyword evidence="1" id="KW-0678">Repressor</keyword>
<dbReference type="Proteomes" id="UP000469430">
    <property type="component" value="Unassembled WGS sequence"/>
</dbReference>
<dbReference type="GO" id="GO:0000976">
    <property type="term" value="F:transcription cis-regulatory region binding"/>
    <property type="evidence" value="ECO:0007669"/>
    <property type="project" value="TreeGrafter"/>
</dbReference>
<gene>
    <name evidence="7" type="ORF">GRI97_10510</name>
</gene>
<evidence type="ECO:0000256" key="4">
    <source>
        <dbReference type="ARBA" id="ARBA00023163"/>
    </source>
</evidence>
<evidence type="ECO:0000313" key="8">
    <source>
        <dbReference type="Proteomes" id="UP000469430"/>
    </source>
</evidence>
<dbReference type="Pfam" id="PF00440">
    <property type="entry name" value="TetR_N"/>
    <property type="match status" value="1"/>
</dbReference>
<feature type="DNA-binding region" description="H-T-H motif" evidence="5">
    <location>
        <begin position="47"/>
        <end position="66"/>
    </location>
</feature>
<name>A0A6I4TUA2_9SPHN</name>
<dbReference type="AlphaFoldDB" id="A0A6I4TUA2"/>
<keyword evidence="4" id="KW-0804">Transcription</keyword>
<dbReference type="InterPro" id="IPR039538">
    <property type="entry name" value="BetI_C"/>
</dbReference>
<dbReference type="PANTHER" id="PTHR30055">
    <property type="entry name" value="HTH-TYPE TRANSCRIPTIONAL REGULATOR RUTR"/>
    <property type="match status" value="1"/>
</dbReference>